<dbReference type="NCBIfam" id="NF006421">
    <property type="entry name" value="PRK08673.1"/>
    <property type="match status" value="1"/>
</dbReference>
<reference evidence="4 5" key="1">
    <citation type="submission" date="2018-05" db="EMBL/GenBank/DDBJ databases">
        <title>A metagenomic window into the 2 km-deep terrestrial subsurface aquifer revealed taxonomically and functionally diverse microbial community comprising novel uncultured bacterial lineages.</title>
        <authorList>
            <person name="Kadnikov V.V."/>
            <person name="Mardanov A.V."/>
            <person name="Beletsky A.V."/>
            <person name="Banks D."/>
            <person name="Pimenov N.V."/>
            <person name="Frank Y.A."/>
            <person name="Karnachuk O.V."/>
            <person name="Ravin N.V."/>
        </authorList>
    </citation>
    <scope>NUCLEOTIDE SEQUENCE [LARGE SCALE GENOMIC DNA]</scope>
    <source>
        <strain evidence="4">BY5</strain>
    </source>
</reference>
<dbReference type="Proteomes" id="UP000252355">
    <property type="component" value="Unassembled WGS sequence"/>
</dbReference>
<evidence type="ECO:0000259" key="2">
    <source>
        <dbReference type="Pfam" id="PF00793"/>
    </source>
</evidence>
<dbReference type="Gene3D" id="3.20.20.70">
    <property type="entry name" value="Aldolase class I"/>
    <property type="match status" value="1"/>
</dbReference>
<dbReference type="InterPro" id="IPR052899">
    <property type="entry name" value="Class-I_DAHP_synthase"/>
</dbReference>
<evidence type="ECO:0000313" key="5">
    <source>
        <dbReference type="Proteomes" id="UP000252355"/>
    </source>
</evidence>
<evidence type="ECO:0000256" key="1">
    <source>
        <dbReference type="ARBA" id="ARBA00022679"/>
    </source>
</evidence>
<dbReference type="Pfam" id="PF00793">
    <property type="entry name" value="DAHP_synth_1"/>
    <property type="match status" value="1"/>
</dbReference>
<dbReference type="AlphaFoldDB" id="A0A367ZPT9"/>
<dbReference type="GO" id="GO:0016740">
    <property type="term" value="F:transferase activity"/>
    <property type="evidence" value="ECO:0007669"/>
    <property type="project" value="UniProtKB-KW"/>
</dbReference>
<dbReference type="InterPro" id="IPR041071">
    <property type="entry name" value="DAHP_snth_FXD"/>
</dbReference>
<dbReference type="EMBL" id="QOQW01000010">
    <property type="protein sequence ID" value="RCK79847.1"/>
    <property type="molecule type" value="Genomic_DNA"/>
</dbReference>
<proteinExistence type="predicted"/>
<dbReference type="Pfam" id="PF18152">
    <property type="entry name" value="DAHP_snth_FXD"/>
    <property type="match status" value="1"/>
</dbReference>
<dbReference type="InterPro" id="IPR013785">
    <property type="entry name" value="Aldolase_TIM"/>
</dbReference>
<gene>
    <name evidence="4" type="ORF">OZSIB_4001</name>
</gene>
<name>A0A367ZPT9_9BACT</name>
<feature type="domain" description="DAHP synthetase I/KDSA" evidence="2">
    <location>
        <begin position="99"/>
        <end position="329"/>
    </location>
</feature>
<dbReference type="GO" id="GO:0009073">
    <property type="term" value="P:aromatic amino acid family biosynthetic process"/>
    <property type="evidence" value="ECO:0007669"/>
    <property type="project" value="InterPro"/>
</dbReference>
<dbReference type="Gene3D" id="3.30.70.1140">
    <property type="entry name" value="Phospho-2-dehydro-3-deoxyheptonate aldolase, domain 1"/>
    <property type="match status" value="1"/>
</dbReference>
<dbReference type="InterPro" id="IPR006268">
    <property type="entry name" value="DAHP_syn_2"/>
</dbReference>
<dbReference type="NCBIfam" id="TIGR01361">
    <property type="entry name" value="DAHP_synth_Bsub"/>
    <property type="match status" value="1"/>
</dbReference>
<accession>A0A367ZPT9</accession>
<evidence type="ECO:0000259" key="3">
    <source>
        <dbReference type="Pfam" id="PF18152"/>
    </source>
</evidence>
<organism evidence="4 5">
    <name type="scientific">Candidatus Ozemobacter sibiricus</name>
    <dbReference type="NCBI Taxonomy" id="2268124"/>
    <lineage>
        <taxon>Bacteria</taxon>
        <taxon>Candidatus Ozemobacteria</taxon>
        <taxon>Candidatus Ozemobacterales</taxon>
        <taxon>Candidatus Ozemobacteraceae</taxon>
        <taxon>Candidatus Ozemobacter</taxon>
    </lineage>
</organism>
<protein>
    <submittedName>
        <fullName evidence="4">2-keto-3-deoxy-D-arabino-heptulosonate-7-phosphate synthase I beta</fullName>
    </submittedName>
</protein>
<dbReference type="InterPro" id="IPR006218">
    <property type="entry name" value="DAHP1/KDSA"/>
</dbReference>
<dbReference type="PANTHER" id="PTHR43018">
    <property type="entry name" value="PHOSPHO-2-DEHYDRO-3-DEOXYHEPTONATE ALDOLASE"/>
    <property type="match status" value="1"/>
</dbReference>
<dbReference type="SUPFAM" id="SSF51569">
    <property type="entry name" value="Aldolase"/>
    <property type="match status" value="1"/>
</dbReference>
<dbReference type="NCBIfam" id="NF009239">
    <property type="entry name" value="PRK12595.1"/>
    <property type="match status" value="1"/>
</dbReference>
<feature type="domain" description="DAHP synthase ferredoxin-like" evidence="3">
    <location>
        <begin position="1"/>
        <end position="67"/>
    </location>
</feature>
<evidence type="ECO:0000313" key="4">
    <source>
        <dbReference type="EMBL" id="RCK79847.1"/>
    </source>
</evidence>
<comment type="caution">
    <text evidence="4">The sequence shown here is derived from an EMBL/GenBank/DDBJ whole genome shotgun (WGS) entry which is preliminary data.</text>
</comment>
<dbReference type="PANTHER" id="PTHR43018:SF2">
    <property type="entry name" value="PHOSPHO-2-DEHYDRO-3-DEOXYHEPTONATE ALDOLASE"/>
    <property type="match status" value="1"/>
</dbReference>
<dbReference type="GO" id="GO:0016832">
    <property type="term" value="F:aldehyde-lyase activity"/>
    <property type="evidence" value="ECO:0007669"/>
    <property type="project" value="InterPro"/>
</dbReference>
<sequence length="345" mass="37586">MIIVMAPWATAEHKQNILDQIAKMGLEAHLLEDDRRTIVAVMGEERPIVELPFESWPGVERVLPVLQPFLLASREYRGENSLIKVGPCGEGKEPVVFGGREVQVIAGPCAVEFEEITLKTAHLVKQAGCKLFRGGAFKPRTSPYSFQGLGAEGLAILRRVREETGLLIVTEVMDVHEVDLVATTADVLQIGTRNMTNFNLLKAMGGVKKPVLLKRGMSSTIKEFLMAAEYILSSGNPNVILCERGIRTFETYTRFNLDINAVPAIKHLSHLPIIIDPSHATGLWRLVEAVTLAGIAAGADGVMVEVHPDPQNALSDGSQALKPEKLPPLLEKIRGIASVLGRTLA</sequence>
<keyword evidence="1" id="KW-0808">Transferase</keyword>